<reference evidence="3" key="1">
    <citation type="submission" date="2013-07" db="EMBL/GenBank/DDBJ databases">
        <authorList>
            <person name="Geib S."/>
        </authorList>
    </citation>
    <scope>NUCLEOTIDE SEQUENCE</scope>
</reference>
<organism evidence="3">
    <name type="scientific">Ceratitis capitata</name>
    <name type="common">Mediterranean fruit fly</name>
    <name type="synonym">Tephritis capitata</name>
    <dbReference type="NCBI Taxonomy" id="7213"/>
    <lineage>
        <taxon>Eukaryota</taxon>
        <taxon>Metazoa</taxon>
        <taxon>Ecdysozoa</taxon>
        <taxon>Arthropoda</taxon>
        <taxon>Hexapoda</taxon>
        <taxon>Insecta</taxon>
        <taxon>Pterygota</taxon>
        <taxon>Neoptera</taxon>
        <taxon>Endopterygota</taxon>
        <taxon>Diptera</taxon>
        <taxon>Brachycera</taxon>
        <taxon>Muscomorpha</taxon>
        <taxon>Tephritoidea</taxon>
        <taxon>Tephritidae</taxon>
        <taxon>Ceratitis</taxon>
        <taxon>Ceratitis</taxon>
    </lineage>
</organism>
<dbReference type="Pfam" id="PF00248">
    <property type="entry name" value="Aldo_ket_red"/>
    <property type="match status" value="1"/>
</dbReference>
<dbReference type="SUPFAM" id="SSF51430">
    <property type="entry name" value="NAD(P)-linked oxidoreductase"/>
    <property type="match status" value="1"/>
</dbReference>
<dbReference type="AlphaFoldDB" id="W8C4V8"/>
<gene>
    <name evidence="3" type="primary">AK1A1</name>
</gene>
<dbReference type="EMBL" id="GAMC01002127">
    <property type="protein sequence ID" value="JAC04429.1"/>
    <property type="molecule type" value="mRNA"/>
</dbReference>
<dbReference type="InterPro" id="IPR020471">
    <property type="entry name" value="AKR"/>
</dbReference>
<dbReference type="KEGG" id="ccat:101456725"/>
<proteinExistence type="evidence at transcript level"/>
<dbReference type="GeneID" id="101456725"/>
<dbReference type="InterPro" id="IPR018170">
    <property type="entry name" value="Aldo/ket_reductase_CS"/>
</dbReference>
<protein>
    <submittedName>
        <fullName evidence="3">Alcohol dehydrogenase (NADP(+))</fullName>
    </submittedName>
</protein>
<dbReference type="PROSITE" id="PS00798">
    <property type="entry name" value="ALDOKETO_REDUCTASE_1"/>
    <property type="match status" value="1"/>
</dbReference>
<sequence>MSSIAISPVSSKVITLNDGNKMPIIGVNTWNLATEDLEFVIKGAIHVGFRHIDTSVFNLNEKQIGNVLKTLIDEGKVSRSELFITTKLPPTANKPELVEPALLESLERLQMEYVDLYLIQLPVAFERDNSFDTIKVTKDGLVCLEATNHINVWKKMEDLIVKGLTKSIGLANFNQNQIQNLISNCTIVPAVLQIEYHIFLQQPILIEFCNSNNITVNAFAVLCTEDMLSSSHFLGKRLLPNIMEVAEVKELAEKYDKTEIQVLMRWIIEKNITILMRMNNSSRMHEIMGIFQFHLSKDDIQILNELDDNFRCVDLSAISGIENHPEYPFH</sequence>
<dbReference type="PANTHER" id="PTHR11732">
    <property type="entry name" value="ALDO/KETO REDUCTASE"/>
    <property type="match status" value="1"/>
</dbReference>
<evidence type="ECO:0000259" key="2">
    <source>
        <dbReference type="Pfam" id="PF00248"/>
    </source>
</evidence>
<dbReference type="InterPro" id="IPR023210">
    <property type="entry name" value="NADP_OxRdtase_dom"/>
</dbReference>
<reference evidence="3" key="2">
    <citation type="journal article" date="2014" name="BMC Genomics">
        <title>A genomic perspective to assessing quality of mass-reared SIT flies used in Mediterranean fruit fly (Ceratitis capitata) eradication in California.</title>
        <authorList>
            <person name="Calla B."/>
            <person name="Hall B."/>
            <person name="Hou S."/>
            <person name="Geib S.M."/>
        </authorList>
    </citation>
    <scope>NUCLEOTIDE SEQUENCE</scope>
</reference>
<feature type="site" description="Lowers pKa of active site Tyr" evidence="1">
    <location>
        <position position="87"/>
    </location>
</feature>
<dbReference type="InterPro" id="IPR036812">
    <property type="entry name" value="NAD(P)_OxRdtase_dom_sf"/>
</dbReference>
<feature type="domain" description="NADP-dependent oxidoreductase" evidence="2">
    <location>
        <begin position="32"/>
        <end position="307"/>
    </location>
</feature>
<evidence type="ECO:0000313" key="3">
    <source>
        <dbReference type="EMBL" id="JAC04429.1"/>
    </source>
</evidence>
<dbReference type="OrthoDB" id="416253at2759"/>
<name>W8C4V8_CERCA</name>
<accession>W8C4V8</accession>
<evidence type="ECO:0000256" key="1">
    <source>
        <dbReference type="PIRSR" id="PIRSR000097-3"/>
    </source>
</evidence>
<dbReference type="GO" id="GO:0016491">
    <property type="term" value="F:oxidoreductase activity"/>
    <property type="evidence" value="ECO:0007669"/>
    <property type="project" value="InterPro"/>
</dbReference>
<dbReference type="PRINTS" id="PR00069">
    <property type="entry name" value="ALDKETRDTASE"/>
</dbReference>
<dbReference type="PIRSF" id="PIRSF000097">
    <property type="entry name" value="AKR"/>
    <property type="match status" value="1"/>
</dbReference>
<dbReference type="Gene3D" id="3.20.20.100">
    <property type="entry name" value="NADP-dependent oxidoreductase domain"/>
    <property type="match status" value="1"/>
</dbReference>